<dbReference type="EMBL" id="JAHQCX010000029">
    <property type="protein sequence ID" value="MBU9729118.1"/>
    <property type="molecule type" value="Genomic_DNA"/>
</dbReference>
<proteinExistence type="predicted"/>
<accession>A0ABS6KF51</accession>
<evidence type="ECO:0000313" key="2">
    <source>
        <dbReference type="Proteomes" id="UP001314681"/>
    </source>
</evidence>
<organism evidence="1 2">
    <name type="scientific">Diplocloster modestus</name>
    <dbReference type="NCBI Taxonomy" id="2850322"/>
    <lineage>
        <taxon>Bacteria</taxon>
        <taxon>Bacillati</taxon>
        <taxon>Bacillota</taxon>
        <taxon>Clostridia</taxon>
        <taxon>Lachnospirales</taxon>
        <taxon>Lachnospiraceae</taxon>
        <taxon>Diplocloster</taxon>
    </lineage>
</organism>
<reference evidence="1 2" key="1">
    <citation type="submission" date="2021-06" db="EMBL/GenBank/DDBJ databases">
        <title>Description of novel taxa of the family Lachnospiraceae.</title>
        <authorList>
            <person name="Chaplin A.V."/>
            <person name="Sokolova S.R."/>
            <person name="Pikina A.P."/>
            <person name="Korzhanova M."/>
            <person name="Belova V."/>
            <person name="Korostin D."/>
            <person name="Efimov B.A."/>
        </authorList>
    </citation>
    <scope>NUCLEOTIDE SEQUENCE [LARGE SCALE GENOMIC DNA]</scope>
    <source>
        <strain evidence="1 2">ASD4241</strain>
    </source>
</reference>
<dbReference type="Proteomes" id="UP001314681">
    <property type="component" value="Unassembled WGS sequence"/>
</dbReference>
<sequence length="295" mass="31678">MGEQCLILYLYTDEKHIKIEKGECMMKKFFATLLAFVMTLSLAACGDSGPDVTALTKSYNNLADAYNEMVDIATNNGWNQDTEIADGLNKIVDEISTVKLVIEDPSDATQEQIDELKKSCDDLNAWVGDMSAIVAEPYVAKDDAKAAAENGEEAADNSAKDDTEAAAVGKSLLDTLEFYSIPEGIAGSGWEFSGGYIDGQEMNQEEAASTLEQYGGALQIVFADGSKVSMVQGKGTLEGTYTQADEGTLHIVFSSDNAELNYAALFTDAGGTPVMMLFPDDTGLNAIYFTQISET</sequence>
<name>A0ABS6KF51_9FIRM</name>
<gene>
    <name evidence="1" type="ORF">KTH90_24305</name>
</gene>
<keyword evidence="2" id="KW-1185">Reference proteome</keyword>
<evidence type="ECO:0000313" key="1">
    <source>
        <dbReference type="EMBL" id="MBU9729118.1"/>
    </source>
</evidence>
<comment type="caution">
    <text evidence="1">The sequence shown here is derived from an EMBL/GenBank/DDBJ whole genome shotgun (WGS) entry which is preliminary data.</text>
</comment>
<protein>
    <submittedName>
        <fullName evidence="1">Uncharacterized protein</fullName>
    </submittedName>
</protein>